<feature type="transmembrane region" description="Helical" evidence="12">
    <location>
        <begin position="700"/>
        <end position="720"/>
    </location>
</feature>
<proteinExistence type="inferred from homology"/>
<keyword evidence="6 12" id="KW-1133">Transmembrane helix</keyword>
<keyword evidence="9" id="KW-0675">Receptor</keyword>
<dbReference type="Pfam" id="PF01094">
    <property type="entry name" value="ANF_receptor"/>
    <property type="match status" value="1"/>
</dbReference>
<evidence type="ECO:0000256" key="11">
    <source>
        <dbReference type="ARBA" id="ARBA00023224"/>
    </source>
</evidence>
<keyword evidence="5" id="KW-0732">Signal</keyword>
<evidence type="ECO:0000259" key="13">
    <source>
        <dbReference type="PROSITE" id="PS50259"/>
    </source>
</evidence>
<keyword evidence="8 12" id="KW-0472">Membrane</keyword>
<comment type="similarity">
    <text evidence="2">Belongs to the G-protein coupled receptor 3 family.</text>
</comment>
<dbReference type="PANTHER" id="PTHR24061:SF528">
    <property type="entry name" value="C-FAMILY ODORANT RECEPTOR OLFCD2-RELATED"/>
    <property type="match status" value="1"/>
</dbReference>
<evidence type="ECO:0000256" key="6">
    <source>
        <dbReference type="ARBA" id="ARBA00022989"/>
    </source>
</evidence>
<dbReference type="RefSeq" id="XP_010796190.1">
    <property type="nucleotide sequence ID" value="XM_010797888.1"/>
</dbReference>
<evidence type="ECO:0000256" key="10">
    <source>
        <dbReference type="ARBA" id="ARBA00023180"/>
    </source>
</evidence>
<accession>A0A6I9Q7J9</accession>
<dbReference type="OrthoDB" id="5984008at2759"/>
<evidence type="ECO:0000313" key="15">
    <source>
        <dbReference type="RefSeq" id="XP_010796190.1"/>
    </source>
</evidence>
<dbReference type="Proteomes" id="UP000504611">
    <property type="component" value="Unplaced"/>
</dbReference>
<evidence type="ECO:0000256" key="4">
    <source>
        <dbReference type="ARBA" id="ARBA00022692"/>
    </source>
</evidence>
<dbReference type="InterPro" id="IPR017979">
    <property type="entry name" value="GPCR_3_CS"/>
</dbReference>
<evidence type="ECO:0000256" key="3">
    <source>
        <dbReference type="ARBA" id="ARBA00022475"/>
    </source>
</evidence>
<dbReference type="KEGG" id="ncc:104968312"/>
<feature type="transmembrane region" description="Helical" evidence="12">
    <location>
        <begin position="620"/>
        <end position="639"/>
    </location>
</feature>
<feature type="transmembrane region" description="Helical" evidence="12">
    <location>
        <begin position="667"/>
        <end position="688"/>
    </location>
</feature>
<keyword evidence="14" id="KW-1185">Reference proteome</keyword>
<keyword evidence="7" id="KW-0297">G-protein coupled receptor</keyword>
<reference evidence="15" key="1">
    <citation type="submission" date="2025-08" db="UniProtKB">
        <authorList>
            <consortium name="RefSeq"/>
        </authorList>
    </citation>
    <scope>IDENTIFICATION</scope>
    <source>
        <tissue evidence="15">Muscle</tissue>
    </source>
</reference>
<evidence type="ECO:0000256" key="2">
    <source>
        <dbReference type="ARBA" id="ARBA00007242"/>
    </source>
</evidence>
<dbReference type="FunFam" id="2.10.50.30:FF:000002">
    <property type="entry name" value="Vomeronasal 2 receptor, h1"/>
    <property type="match status" value="1"/>
</dbReference>
<dbReference type="SUPFAM" id="SSF53822">
    <property type="entry name" value="Periplasmic binding protein-like I"/>
    <property type="match status" value="1"/>
</dbReference>
<dbReference type="InterPro" id="IPR028082">
    <property type="entry name" value="Peripla_BP_I"/>
</dbReference>
<keyword evidence="4 12" id="KW-0812">Transmembrane</keyword>
<sequence>MIFAIEEINQNPAFLPNLGYKIYNSCGMTNMIKSALDLANGQREIIDERNCTKADTALAILGHSASAPTVGFARIMGRFQIPVISHFATCACLSNREEFPSFFRTIPSDLRQSRALAQLVKHFGWTWVGAISNKNDYGVDGMASFIQAAQEEGVCIEYYEAFDQTGPLHDLNKVVETVKHSTSKVIVAFMSHREVNVLATELYRQNITALQLVGSDAWITDHSLTDSEGRSILVGSLGFVVSKAQIPGLEEHLRQIHPSQFPDSHFVRDLWEDVFNCALNDSSNTHKKPCSGFESLQNVESYFTDVSELRFTYNVYKSVYAVAHAIHNLVTCEEGRGPFYNGSCADTKNIQPWQVLHYLQNVNFTTSQGERVTFDQNGDSPAKYELINLQHVTSGTIHFDTVGVFDASLPHDRQFIMNGMKIVWEGGSHTVPVSVCSESCNPGERKVFQKGKPVCCYDCIPCADGEISNITDSMECFKCPIDYWPNTRGDTCILKEIEFLSFEEIMGIILTLFCLIGAIFTTLIASIFFHFRETPIVRANNSELSFLLLFSLTLCFLCALTFIGRPSQWSCMLRHTAFGITFVLSISCVLGKTIVVLMAFRATLPGSNMMKWFGPSQQRLSVLGFTLIQVIICILWLTISPPFPFKNMNHYKDKIILECALGSPVGFWAVLGYIGLLAVLCFLLAFFARKLPDNFNEAKFITFSMLIFCAVWITFIPAYASSPGKFTVAVEIFAILASSYGLLFCIFIPKCVVILLRPEQNTKKHVIGKTKDIHH</sequence>
<comment type="subcellular location">
    <subcellularLocation>
        <location evidence="1">Cell membrane</location>
        <topology evidence="1">Multi-pass membrane protein</topology>
    </subcellularLocation>
</comment>
<dbReference type="PANTHER" id="PTHR24061">
    <property type="entry name" value="CALCIUM-SENSING RECEPTOR-RELATED"/>
    <property type="match status" value="1"/>
</dbReference>
<keyword evidence="10" id="KW-0325">Glycoprotein</keyword>
<evidence type="ECO:0000256" key="7">
    <source>
        <dbReference type="ARBA" id="ARBA00023040"/>
    </source>
</evidence>
<dbReference type="InterPro" id="IPR001828">
    <property type="entry name" value="ANF_lig-bd_rcpt"/>
</dbReference>
<protein>
    <submittedName>
        <fullName evidence="15">Extracellular calcium-sensing receptor-like</fullName>
    </submittedName>
</protein>
<dbReference type="InterPro" id="IPR011500">
    <property type="entry name" value="GPCR_3_9-Cys_dom"/>
</dbReference>
<dbReference type="Pfam" id="PF00003">
    <property type="entry name" value="7tm_3"/>
    <property type="match status" value="1"/>
</dbReference>
<dbReference type="PRINTS" id="PR01535">
    <property type="entry name" value="VOMERONASL2R"/>
</dbReference>
<dbReference type="Pfam" id="PF07562">
    <property type="entry name" value="NCD3G"/>
    <property type="match status" value="1"/>
</dbReference>
<evidence type="ECO:0000256" key="12">
    <source>
        <dbReference type="SAM" id="Phobius"/>
    </source>
</evidence>
<dbReference type="FunFam" id="3.40.50.2300:FF:000519">
    <property type="entry name" value="Vomeronasal 2 receptor, a18"/>
    <property type="match status" value="1"/>
</dbReference>
<dbReference type="GeneID" id="104968312"/>
<dbReference type="Gene3D" id="2.10.50.30">
    <property type="entry name" value="GPCR, family 3, nine cysteines domain"/>
    <property type="match status" value="1"/>
</dbReference>
<feature type="transmembrane region" description="Helical" evidence="12">
    <location>
        <begin position="543"/>
        <end position="564"/>
    </location>
</feature>
<evidence type="ECO:0000256" key="9">
    <source>
        <dbReference type="ARBA" id="ARBA00023170"/>
    </source>
</evidence>
<feature type="transmembrane region" description="Helical" evidence="12">
    <location>
        <begin position="732"/>
        <end position="756"/>
    </location>
</feature>
<dbReference type="Gene3D" id="3.40.50.2300">
    <property type="match status" value="2"/>
</dbReference>
<feature type="transmembrane region" description="Helical" evidence="12">
    <location>
        <begin position="576"/>
        <end position="600"/>
    </location>
</feature>
<dbReference type="InterPro" id="IPR017978">
    <property type="entry name" value="GPCR_3_C"/>
</dbReference>
<dbReference type="AlphaFoldDB" id="A0A6I9Q7J9"/>
<dbReference type="InterPro" id="IPR000068">
    <property type="entry name" value="GPCR_3_Ca_sens_rcpt-rel"/>
</dbReference>
<gene>
    <name evidence="15" type="primary">LOC104968312</name>
</gene>
<evidence type="ECO:0000256" key="8">
    <source>
        <dbReference type="ARBA" id="ARBA00023136"/>
    </source>
</evidence>
<keyword evidence="3" id="KW-1003">Cell membrane</keyword>
<dbReference type="InterPro" id="IPR000337">
    <property type="entry name" value="GPCR_3"/>
</dbReference>
<keyword evidence="11" id="KW-0807">Transducer</keyword>
<feature type="domain" description="G-protein coupled receptors family 3 profile" evidence="13">
    <location>
        <begin position="506"/>
        <end position="770"/>
    </location>
</feature>
<dbReference type="PRINTS" id="PR00248">
    <property type="entry name" value="GPCRMGR"/>
</dbReference>
<evidence type="ECO:0000313" key="14">
    <source>
        <dbReference type="Proteomes" id="UP000504611"/>
    </source>
</evidence>
<evidence type="ECO:0000256" key="1">
    <source>
        <dbReference type="ARBA" id="ARBA00004651"/>
    </source>
</evidence>
<dbReference type="InterPro" id="IPR038550">
    <property type="entry name" value="GPCR_3_9-Cys_sf"/>
</dbReference>
<dbReference type="InterPro" id="IPR004073">
    <property type="entry name" value="GPCR_3_vmron_rcpt_2"/>
</dbReference>
<dbReference type="PROSITE" id="PS00981">
    <property type="entry name" value="G_PROTEIN_RECEP_F3_3"/>
    <property type="match status" value="1"/>
</dbReference>
<dbReference type="GO" id="GO:0005886">
    <property type="term" value="C:plasma membrane"/>
    <property type="evidence" value="ECO:0007669"/>
    <property type="project" value="UniProtKB-SubCell"/>
</dbReference>
<organism evidence="14 15">
    <name type="scientific">Notothenia coriiceps</name>
    <name type="common">black rockcod</name>
    <dbReference type="NCBI Taxonomy" id="8208"/>
    <lineage>
        <taxon>Eukaryota</taxon>
        <taxon>Metazoa</taxon>
        <taxon>Chordata</taxon>
        <taxon>Craniata</taxon>
        <taxon>Vertebrata</taxon>
        <taxon>Euteleostomi</taxon>
        <taxon>Actinopterygii</taxon>
        <taxon>Neopterygii</taxon>
        <taxon>Teleostei</taxon>
        <taxon>Neoteleostei</taxon>
        <taxon>Acanthomorphata</taxon>
        <taxon>Eupercaria</taxon>
        <taxon>Perciformes</taxon>
        <taxon>Notothenioidei</taxon>
        <taxon>Nototheniidae</taxon>
        <taxon>Notothenia</taxon>
    </lineage>
</organism>
<evidence type="ECO:0000256" key="5">
    <source>
        <dbReference type="ARBA" id="ARBA00022729"/>
    </source>
</evidence>
<dbReference type="GO" id="GO:0004930">
    <property type="term" value="F:G protein-coupled receptor activity"/>
    <property type="evidence" value="ECO:0007669"/>
    <property type="project" value="UniProtKB-KW"/>
</dbReference>
<feature type="transmembrane region" description="Helical" evidence="12">
    <location>
        <begin position="505"/>
        <end position="531"/>
    </location>
</feature>
<dbReference type="PROSITE" id="PS50259">
    <property type="entry name" value="G_PROTEIN_RECEP_F3_4"/>
    <property type="match status" value="1"/>
</dbReference>
<name>A0A6I9Q7J9_9TELE</name>
<dbReference type="CDD" id="cd15283">
    <property type="entry name" value="7tmC_V2R_pheromone"/>
    <property type="match status" value="1"/>
</dbReference>